<dbReference type="PIRSF" id="PIRSF036382">
    <property type="entry name" value="RR_antiterm"/>
    <property type="match status" value="1"/>
</dbReference>
<gene>
    <name evidence="4" type="ORF">LRS13_21710</name>
</gene>
<dbReference type="EMBL" id="CP088295">
    <property type="protein sequence ID" value="UUY03259.1"/>
    <property type="molecule type" value="Genomic_DNA"/>
</dbReference>
<evidence type="ECO:0000313" key="5">
    <source>
        <dbReference type="Proteomes" id="UP001058860"/>
    </source>
</evidence>
<dbReference type="InterPro" id="IPR005561">
    <property type="entry name" value="ANTAR"/>
</dbReference>
<dbReference type="InterPro" id="IPR008327">
    <property type="entry name" value="Sig_transdc_resp-reg_antiterm"/>
</dbReference>
<dbReference type="SMART" id="SM01012">
    <property type="entry name" value="ANTAR"/>
    <property type="match status" value="1"/>
</dbReference>
<dbReference type="PROSITE" id="PS50921">
    <property type="entry name" value="ANTAR"/>
    <property type="match status" value="1"/>
</dbReference>
<dbReference type="SUPFAM" id="SSF52172">
    <property type="entry name" value="CheY-like"/>
    <property type="match status" value="1"/>
</dbReference>
<proteinExistence type="predicted"/>
<dbReference type="InterPro" id="IPR001789">
    <property type="entry name" value="Sig_transdc_resp-reg_receiver"/>
</dbReference>
<comment type="caution">
    <text evidence="1">Lacks conserved residue(s) required for the propagation of feature annotation.</text>
</comment>
<keyword evidence="5" id="KW-1185">Reference proteome</keyword>
<dbReference type="PROSITE" id="PS50110">
    <property type="entry name" value="RESPONSE_REGULATORY"/>
    <property type="match status" value="1"/>
</dbReference>
<accession>A0ABY5PF28</accession>
<evidence type="ECO:0000259" key="2">
    <source>
        <dbReference type="PROSITE" id="PS50110"/>
    </source>
</evidence>
<reference evidence="5" key="1">
    <citation type="submission" date="2021-11" db="EMBL/GenBank/DDBJ databases">
        <title>Cultivation dependent microbiological survey of springs from the worlds oldest radium mine currently devoted to the extraction of radon-saturated water.</title>
        <authorList>
            <person name="Kapinusova G."/>
            <person name="Smrhova T."/>
            <person name="Strejcek M."/>
            <person name="Suman J."/>
            <person name="Jani K."/>
            <person name="Pajer P."/>
            <person name="Uhlik O."/>
        </authorList>
    </citation>
    <scope>NUCLEOTIDE SEQUENCE [LARGE SCALE GENOMIC DNA]</scope>
    <source>
        <strain evidence="5">J379</strain>
    </source>
</reference>
<dbReference type="InterPro" id="IPR011006">
    <property type="entry name" value="CheY-like_superfamily"/>
</dbReference>
<organism evidence="4 5">
    <name type="scientific">Svornostia abyssi</name>
    <dbReference type="NCBI Taxonomy" id="2898438"/>
    <lineage>
        <taxon>Bacteria</taxon>
        <taxon>Bacillati</taxon>
        <taxon>Actinomycetota</taxon>
        <taxon>Thermoleophilia</taxon>
        <taxon>Solirubrobacterales</taxon>
        <taxon>Baekduiaceae</taxon>
        <taxon>Svornostia</taxon>
    </lineage>
</organism>
<dbReference type="Pfam" id="PF03861">
    <property type="entry name" value="ANTAR"/>
    <property type="match status" value="1"/>
</dbReference>
<dbReference type="InterPro" id="IPR036388">
    <property type="entry name" value="WH-like_DNA-bd_sf"/>
</dbReference>
<dbReference type="Gene3D" id="1.10.10.10">
    <property type="entry name" value="Winged helix-like DNA-binding domain superfamily/Winged helix DNA-binding domain"/>
    <property type="match status" value="1"/>
</dbReference>
<dbReference type="Proteomes" id="UP001058860">
    <property type="component" value="Chromosome"/>
</dbReference>
<protein>
    <submittedName>
        <fullName evidence="4">ANTAR domain-containing protein</fullName>
    </submittedName>
</protein>
<dbReference type="RefSeq" id="WP_353863771.1">
    <property type="nucleotide sequence ID" value="NZ_CP088295.1"/>
</dbReference>
<sequence length="203" mass="21356">MPSSPSTKSPLTLRIALADEDRATLRPLAVLLEGLGHEVTALAVTVDEASTRIAATDPQLAIVVLHRDDEHALDLIEELAEALDGPIIVLLEQPDAAFLAAAAARGIAAFASSATADEIQGAIEVATRRHGETQALSAEVDTLRGALERLGVVERAKGILMERHGIDERAAFELLRGHARQQGRRVVDLAAAVADGHALLPSA</sequence>
<name>A0ABY5PF28_9ACTN</name>
<feature type="domain" description="ANTAR" evidence="3">
    <location>
        <begin position="133"/>
        <end position="194"/>
    </location>
</feature>
<feature type="domain" description="Response regulatory" evidence="2">
    <location>
        <begin position="14"/>
        <end position="128"/>
    </location>
</feature>
<evidence type="ECO:0000259" key="3">
    <source>
        <dbReference type="PROSITE" id="PS50921"/>
    </source>
</evidence>
<dbReference type="Gene3D" id="3.40.50.2300">
    <property type="match status" value="1"/>
</dbReference>
<evidence type="ECO:0000256" key="1">
    <source>
        <dbReference type="PROSITE-ProRule" id="PRU00169"/>
    </source>
</evidence>
<evidence type="ECO:0000313" key="4">
    <source>
        <dbReference type="EMBL" id="UUY03259.1"/>
    </source>
</evidence>